<name>A0A815CZK9_9BILA</name>
<reference evidence="1" key="1">
    <citation type="submission" date="2021-02" db="EMBL/GenBank/DDBJ databases">
        <authorList>
            <person name="Nowell W R."/>
        </authorList>
    </citation>
    <scope>NUCLEOTIDE SEQUENCE</scope>
</reference>
<accession>A0A815CZK9</accession>
<gene>
    <name evidence="1" type="ORF">JYZ213_LOCUS31693</name>
</gene>
<protein>
    <submittedName>
        <fullName evidence="1">Uncharacterized protein</fullName>
    </submittedName>
</protein>
<proteinExistence type="predicted"/>
<comment type="caution">
    <text evidence="1">The sequence shown here is derived from an EMBL/GenBank/DDBJ whole genome shotgun (WGS) entry which is preliminary data.</text>
</comment>
<dbReference type="EMBL" id="CAJNOG010000543">
    <property type="protein sequence ID" value="CAF1289521.1"/>
    <property type="molecule type" value="Genomic_DNA"/>
</dbReference>
<organism evidence="1 2">
    <name type="scientific">Adineta steineri</name>
    <dbReference type="NCBI Taxonomy" id="433720"/>
    <lineage>
        <taxon>Eukaryota</taxon>
        <taxon>Metazoa</taxon>
        <taxon>Spiralia</taxon>
        <taxon>Gnathifera</taxon>
        <taxon>Rotifera</taxon>
        <taxon>Eurotatoria</taxon>
        <taxon>Bdelloidea</taxon>
        <taxon>Adinetida</taxon>
        <taxon>Adinetidae</taxon>
        <taxon>Adineta</taxon>
    </lineage>
</organism>
<sequence length="40" mass="4804">MEDELQLELIEECNVLHRELNDLMTNDFDRVLVETTEILK</sequence>
<dbReference type="AlphaFoldDB" id="A0A815CZK9"/>
<evidence type="ECO:0000313" key="2">
    <source>
        <dbReference type="Proteomes" id="UP000663845"/>
    </source>
</evidence>
<feature type="non-terminal residue" evidence="1">
    <location>
        <position position="1"/>
    </location>
</feature>
<evidence type="ECO:0000313" key="1">
    <source>
        <dbReference type="EMBL" id="CAF1289521.1"/>
    </source>
</evidence>
<dbReference type="Proteomes" id="UP000663845">
    <property type="component" value="Unassembled WGS sequence"/>
</dbReference>